<evidence type="ECO:0000313" key="4">
    <source>
        <dbReference type="Proteomes" id="UP001172083"/>
    </source>
</evidence>
<dbReference type="InterPro" id="IPR013517">
    <property type="entry name" value="FG-GAP"/>
</dbReference>
<organism evidence="3 4">
    <name type="scientific">Agaribacillus aureus</name>
    <dbReference type="NCBI Taxonomy" id="3051825"/>
    <lineage>
        <taxon>Bacteria</taxon>
        <taxon>Pseudomonadati</taxon>
        <taxon>Bacteroidota</taxon>
        <taxon>Cytophagia</taxon>
        <taxon>Cytophagales</taxon>
        <taxon>Splendidivirgaceae</taxon>
        <taxon>Agaribacillus</taxon>
    </lineage>
</organism>
<keyword evidence="4" id="KW-1185">Reference proteome</keyword>
<evidence type="ECO:0000259" key="2">
    <source>
        <dbReference type="Pfam" id="PF07593"/>
    </source>
</evidence>
<dbReference type="InterPro" id="IPR011519">
    <property type="entry name" value="UnbV_ASPIC"/>
</dbReference>
<dbReference type="Gene3D" id="2.130.10.130">
    <property type="entry name" value="Integrin alpha, N-terminal"/>
    <property type="match status" value="4"/>
</dbReference>
<dbReference type="PANTHER" id="PTHR16026">
    <property type="entry name" value="CARTILAGE ACIDIC PROTEIN 1"/>
    <property type="match status" value="1"/>
</dbReference>
<sequence>MKYSLYFMFCFLTFFACQKTEKDNHTAGFELIDKQQSGIDFSNDLYESDTFNYYTFPYLYMGGGVAIADINNDGLQDVFFTGNMVPNKLYLNKGDFQFEDISESAGIGGDKRWYTGVSMVDINNDGWMDIYLSVSGRNRKPVNQLLINNGDNTFSEEAEAYGLADSSPSIQSTFFDYDRDGYLDVFVANYPQFEVSQGNYFYRQMMNENKFEHSGHLYHNEQDGTFKDVTAEAQVQNLGLTLGIVASDFNNDGWTDLFLSNDFNVPDFFYINNQDNTFREVIKESTNHTAMFGMGIDAADFNNDGLLDIAQVDMTPSDHKRSKTNMASMSPASFYQAVKFGFHHQYMHNTLQLNNGVNSDGAPVFSDISQLAGLAKTDWSWSALFADLDNDGLKDIYITNGILRDVNNNDANVSFDKASFFGSKPDYTKLPSTPLSNYAFQNSENLTFQTKTSEWGLDDKGFSNGAAYADLDNDGDLDLVVNNVNAPASIYKNLSSNTHHYLKIKLRGPESNPLGLGTKITIKQQDKVQYIEHTLTRGFQSSVEPMIHFGLGEVDVIDEVKVLWPDGKASYLQDVPGDQLLEINYANAQQGQPVAAQPTNKPFHQMKDLPIPFRHTEDEFDDFKNEPLLPHKNSNLGPCSASGDINGDGLADLFIGNATNSVARLLIQTGDNQFRLAPGPWEKDSIYEDTGCILYDLDADNDLDLFVVSGGNDPSKKGEYYQDRLYYNDNGQFKKANGLPAISSSGETVLPLDFDQDGDMDLFIGGRIIPGHYPFAPESIILENTGGNNETLSYKKLEADRLGALQKVGLVTAARWEHLDDDGAKELIVTGEWMGIEVFNYKKGKFINVSEKFELEDITGWWRALITVDVDNDGDMDLVAGNLGLNYKYKASPSHPFLIYANDFDNNGSSDIVLSYEKQGKKLPLRGRECSSQQVPAIARRFETFESFADASLEEIYGDNMLDDALHFQAKMFEHAWFENDNGKFTVHTLPNLSQISSIEAILPFDYNGDEFPDLIVAGNLYAAEVETTRNDASFGLVLVGKGKDGFSAIPASESGLLVTGEVKGIHKIKTGDHNEVFLFSRNNDSVDSWRFTKKGVNLVSVAQQ</sequence>
<protein>
    <submittedName>
        <fullName evidence="3">VCBS repeat-containing protein</fullName>
    </submittedName>
</protein>
<reference evidence="3" key="1">
    <citation type="submission" date="2023-06" db="EMBL/GenBank/DDBJ databases">
        <title>Genomic of Agaribacillus aureum.</title>
        <authorList>
            <person name="Wang G."/>
        </authorList>
    </citation>
    <scope>NUCLEOTIDE SEQUENCE</scope>
    <source>
        <strain evidence="3">BMA12</strain>
    </source>
</reference>
<dbReference type="RefSeq" id="WP_346762131.1">
    <property type="nucleotide sequence ID" value="NZ_JAUJEB010000011.1"/>
</dbReference>
<dbReference type="SUPFAM" id="SSF69318">
    <property type="entry name" value="Integrin alpha N-terminal domain"/>
    <property type="match status" value="3"/>
</dbReference>
<dbReference type="Proteomes" id="UP001172083">
    <property type="component" value="Unassembled WGS sequence"/>
</dbReference>
<accession>A0ABT8LG74</accession>
<dbReference type="InterPro" id="IPR028994">
    <property type="entry name" value="Integrin_alpha_N"/>
</dbReference>
<proteinExistence type="predicted"/>
<keyword evidence="1" id="KW-0732">Signal</keyword>
<dbReference type="InterPro" id="IPR027039">
    <property type="entry name" value="Crtac1"/>
</dbReference>
<dbReference type="Pfam" id="PF07593">
    <property type="entry name" value="UnbV_ASPIC"/>
    <property type="match status" value="1"/>
</dbReference>
<dbReference type="EMBL" id="JAUJEB010000011">
    <property type="protein sequence ID" value="MDN5216793.1"/>
    <property type="molecule type" value="Genomic_DNA"/>
</dbReference>
<evidence type="ECO:0000313" key="3">
    <source>
        <dbReference type="EMBL" id="MDN5216793.1"/>
    </source>
</evidence>
<comment type="caution">
    <text evidence="3">The sequence shown here is derived from an EMBL/GenBank/DDBJ whole genome shotgun (WGS) entry which is preliminary data.</text>
</comment>
<name>A0ABT8LG74_9BACT</name>
<feature type="domain" description="ASPIC/UnbV" evidence="2">
    <location>
        <begin position="515"/>
        <end position="581"/>
    </location>
</feature>
<dbReference type="PANTHER" id="PTHR16026:SF0">
    <property type="entry name" value="CARTILAGE ACIDIC PROTEIN 1"/>
    <property type="match status" value="1"/>
</dbReference>
<evidence type="ECO:0000256" key="1">
    <source>
        <dbReference type="ARBA" id="ARBA00022729"/>
    </source>
</evidence>
<gene>
    <name evidence="3" type="ORF">QQ020_32280</name>
</gene>
<dbReference type="PROSITE" id="PS51257">
    <property type="entry name" value="PROKAR_LIPOPROTEIN"/>
    <property type="match status" value="1"/>
</dbReference>
<dbReference type="Pfam" id="PF13517">
    <property type="entry name" value="FG-GAP_3"/>
    <property type="match status" value="5"/>
</dbReference>